<dbReference type="HOGENOM" id="CLU_733174_0_0_4"/>
<name>I4Z5W6_9BURK</name>
<gene>
    <name evidence="1" type="ORF">LepocDRAFT_00003400</name>
</gene>
<reference evidence="1 2" key="1">
    <citation type="submission" date="2012-04" db="EMBL/GenBank/DDBJ databases">
        <title>Improved High-Quality Draft sequence of Leptothrix ochracea L12.</title>
        <authorList>
            <consortium name="US DOE Joint Genome Institute"/>
            <person name="Lucas S."/>
            <person name="Han J."/>
            <person name="Lapidus A."/>
            <person name="Cheng J.-F."/>
            <person name="Goodwin L."/>
            <person name="Pitluck S."/>
            <person name="Peters L."/>
            <person name="Zeytun A."/>
            <person name="Detter J.C."/>
            <person name="Han C."/>
            <person name="Tapia R."/>
            <person name="Land M."/>
            <person name="Hauser L."/>
            <person name="Kyrpides N."/>
            <person name="Ivanova N."/>
            <person name="Pagani I."/>
            <person name="Stepanauskas R."/>
            <person name="Masland D."/>
            <person name="Poulton N."/>
            <person name="Emerson D."/>
            <person name="Fleming E."/>
            <person name="Woyke T."/>
        </authorList>
    </citation>
    <scope>NUCLEOTIDE SEQUENCE [LARGE SCALE GENOMIC DNA]</scope>
    <source>
        <strain evidence="1 2">L12</strain>
    </source>
</reference>
<proteinExistence type="predicted"/>
<evidence type="ECO:0000313" key="2">
    <source>
        <dbReference type="Proteomes" id="UP000053899"/>
    </source>
</evidence>
<accession>I4Z5W6</accession>
<dbReference type="EMBL" id="JH660674">
    <property type="protein sequence ID" value="EIM31608.1"/>
    <property type="molecule type" value="Genomic_DNA"/>
</dbReference>
<protein>
    <submittedName>
        <fullName evidence="1">Uncharacterized protein</fullName>
    </submittedName>
</protein>
<keyword evidence="2" id="KW-1185">Reference proteome</keyword>
<dbReference type="GeneID" id="92352133"/>
<dbReference type="Proteomes" id="UP000053899">
    <property type="component" value="Unassembled WGS sequence"/>
</dbReference>
<sequence length="377" mass="38737">MVTGFNTWQAHWDKTTAAVYVTGKQSCNTTGCVVASVTPAAKIGAAALAGMPLSGWSDAVGGNVNVPSTGVAHVGTDAVTYYTQNVVLPGSAGAPTDLYCMSNCPTAASLAAFTGMNGPFGSGTGQQWMYGAQSVHYTFDGSGLKESGAPVTDTNPSHFSSQYMGGVMTGRLFTAPLTSCTPPYMGMSATVCEPQAPTTYYTWETGVQSWNQSTWLTRTSNAQVVSFDPPRNIQYPISATDDPSGAWVGKTIQLQFNGFGNLFGIPGSCVSPVDNQPAPCDGGNVRFVPVFALTDGATMTLPGMAGAASTPLIVKALNAEVRLGKTTPSACAGLALNPQTLPSAASLHDPSSAADPFYIGSQPSVSGGFGVIHGVIQ</sequence>
<dbReference type="AlphaFoldDB" id="I4Z5W6"/>
<organism evidence="1 2">
    <name type="scientific">Leptothrix ochracea L12</name>
    <dbReference type="NCBI Taxonomy" id="735332"/>
    <lineage>
        <taxon>Bacteria</taxon>
        <taxon>Pseudomonadati</taxon>
        <taxon>Pseudomonadota</taxon>
        <taxon>Betaproteobacteria</taxon>
        <taxon>Burkholderiales</taxon>
        <taxon>Sphaerotilaceae</taxon>
        <taxon>Leptothrix</taxon>
    </lineage>
</organism>
<dbReference type="RefSeq" id="WP_009453315.1">
    <property type="nucleotide sequence ID" value="NZ_JH660674.1"/>
</dbReference>
<dbReference type="OrthoDB" id="6188149at2"/>
<evidence type="ECO:0000313" key="1">
    <source>
        <dbReference type="EMBL" id="EIM31608.1"/>
    </source>
</evidence>